<dbReference type="AlphaFoldDB" id="A0A2H5A2Z7"/>
<feature type="transmembrane region" description="Helical" evidence="1">
    <location>
        <begin position="109"/>
        <end position="131"/>
    </location>
</feature>
<sequence>MARVPSAFADEFDAKGDRFFAIAELLYANPDRQYTQQELAERFDCSTTTISNHTGEMSEWLDRRDSQTTYAWDVDVHDPGHTETTMAVQRFYADLWNLLKKHSRTGPGAFALFGFIMLLTGSVVFSFYVGFTFNLFAESALPVSVYLGIAIGCVLTGIIVTLCSPYMAWVSGFLWPRLPEGPFGKDK</sequence>
<organism evidence="2 3">
    <name type="scientific">Haloarcula taiwanensis</name>
    <dbReference type="NCBI Taxonomy" id="1932004"/>
    <lineage>
        <taxon>Archaea</taxon>
        <taxon>Methanobacteriati</taxon>
        <taxon>Methanobacteriota</taxon>
        <taxon>Stenosarchaea group</taxon>
        <taxon>Halobacteria</taxon>
        <taxon>Halobacteriales</taxon>
        <taxon>Haloarculaceae</taxon>
        <taxon>Haloarcula</taxon>
    </lineage>
</organism>
<dbReference type="KEGG" id="hta:BVU17_15945"/>
<accession>A0A2H5A2Z7</accession>
<protein>
    <submittedName>
        <fullName evidence="2">Uncharacterized protein</fullName>
    </submittedName>
</protein>
<gene>
    <name evidence="2" type="ORF">BVU17_15945</name>
</gene>
<dbReference type="EMBL" id="CP019155">
    <property type="protein sequence ID" value="AUG49075.1"/>
    <property type="molecule type" value="Genomic_DNA"/>
</dbReference>
<keyword evidence="3" id="KW-1185">Reference proteome</keyword>
<keyword evidence="1" id="KW-0812">Transmembrane</keyword>
<proteinExistence type="predicted"/>
<keyword evidence="1" id="KW-1133">Transmembrane helix</keyword>
<reference evidence="2 3" key="1">
    <citation type="submission" date="2017-01" db="EMBL/GenBank/DDBJ databases">
        <title>A Red Light-Sensitive Sensory Rhodopsin I From Haloarcula taiwanensis, A New Haloarchaeon Isolated From Taiwan.</title>
        <authorList>
            <person name="Yang C.-S."/>
            <person name="Han Y.-A."/>
            <person name="Chen P.-C."/>
            <person name="Ng W.V."/>
            <person name="Chen T.-W."/>
        </authorList>
    </citation>
    <scope>NUCLEOTIDE SEQUENCE [LARGE SCALE GENOMIC DNA]</scope>
    <source>
        <strain evidence="2 3">Taiwanensis</strain>
    </source>
</reference>
<evidence type="ECO:0000256" key="1">
    <source>
        <dbReference type="SAM" id="Phobius"/>
    </source>
</evidence>
<dbReference type="Gene3D" id="1.10.10.10">
    <property type="entry name" value="Winged helix-like DNA-binding domain superfamily/Winged helix DNA-binding domain"/>
    <property type="match status" value="1"/>
</dbReference>
<name>A0A2H5A2Z7_9EURY</name>
<dbReference type="InterPro" id="IPR036388">
    <property type="entry name" value="WH-like_DNA-bd_sf"/>
</dbReference>
<dbReference type="Proteomes" id="UP000242917">
    <property type="component" value="Chromosome II"/>
</dbReference>
<feature type="transmembrane region" description="Helical" evidence="1">
    <location>
        <begin position="143"/>
        <end position="169"/>
    </location>
</feature>
<keyword evidence="1" id="KW-0472">Membrane</keyword>
<dbReference type="OrthoDB" id="350029at2157"/>
<evidence type="ECO:0000313" key="2">
    <source>
        <dbReference type="EMBL" id="AUG49075.1"/>
    </source>
</evidence>
<evidence type="ECO:0000313" key="3">
    <source>
        <dbReference type="Proteomes" id="UP000242917"/>
    </source>
</evidence>